<feature type="compositionally biased region" description="Low complexity" evidence="8">
    <location>
        <begin position="637"/>
        <end position="650"/>
    </location>
</feature>
<feature type="compositionally biased region" description="Polar residues" evidence="8">
    <location>
        <begin position="663"/>
        <end position="672"/>
    </location>
</feature>
<dbReference type="EMBL" id="KN822948">
    <property type="protein sequence ID" value="KIO33426.1"/>
    <property type="molecule type" value="Genomic_DNA"/>
</dbReference>
<keyword evidence="6" id="KW-0694">RNA-binding</keyword>
<feature type="compositionally biased region" description="Basic and acidic residues" evidence="8">
    <location>
        <begin position="673"/>
        <end position="684"/>
    </location>
</feature>
<evidence type="ECO:0000256" key="6">
    <source>
        <dbReference type="ARBA" id="ARBA00022884"/>
    </source>
</evidence>
<dbReference type="InterPro" id="IPR003890">
    <property type="entry name" value="MIF4G-like_typ-3"/>
</dbReference>
<dbReference type="SUPFAM" id="SSF48371">
    <property type="entry name" value="ARM repeat"/>
    <property type="match status" value="2"/>
</dbReference>
<keyword evidence="5" id="KW-0597">Phosphoprotein</keyword>
<dbReference type="InterPro" id="IPR003891">
    <property type="entry name" value="Initiation_fac_eIF4g_MI"/>
</dbReference>
<reference evidence="11" key="2">
    <citation type="submission" date="2015-01" db="EMBL/GenBank/DDBJ databases">
        <title>Evolutionary Origins and Diversification of the Mycorrhizal Mutualists.</title>
        <authorList>
            <consortium name="DOE Joint Genome Institute"/>
            <consortium name="Mycorrhizal Genomics Consortium"/>
            <person name="Kohler A."/>
            <person name="Kuo A."/>
            <person name="Nagy L.G."/>
            <person name="Floudas D."/>
            <person name="Copeland A."/>
            <person name="Barry K.W."/>
            <person name="Cichocki N."/>
            <person name="Veneault-Fourrey C."/>
            <person name="LaButti K."/>
            <person name="Lindquist E.A."/>
            <person name="Lipzen A."/>
            <person name="Lundell T."/>
            <person name="Morin E."/>
            <person name="Murat C."/>
            <person name="Riley R."/>
            <person name="Ohm R."/>
            <person name="Sun H."/>
            <person name="Tunlid A."/>
            <person name="Henrissat B."/>
            <person name="Grigoriev I.V."/>
            <person name="Hibbett D.S."/>
            <person name="Martin F."/>
        </authorList>
    </citation>
    <scope>NUCLEOTIDE SEQUENCE [LARGE SCALE GENOMIC DNA]</scope>
    <source>
        <strain evidence="11">MUT 4182</strain>
    </source>
</reference>
<evidence type="ECO:0000313" key="10">
    <source>
        <dbReference type="EMBL" id="KIO33426.1"/>
    </source>
</evidence>
<dbReference type="GO" id="GO:0003743">
    <property type="term" value="F:translation initiation factor activity"/>
    <property type="evidence" value="ECO:0007669"/>
    <property type="project" value="UniProtKB-KW"/>
</dbReference>
<feature type="region of interest" description="Disordered" evidence="8">
    <location>
        <begin position="245"/>
        <end position="288"/>
    </location>
</feature>
<name>A0A0C3QV65_9AGAM</name>
<dbReference type="GO" id="GO:0003729">
    <property type="term" value="F:mRNA binding"/>
    <property type="evidence" value="ECO:0007669"/>
    <property type="project" value="TreeGrafter"/>
</dbReference>
<protein>
    <recommendedName>
        <fullName evidence="9">MI domain-containing protein</fullName>
    </recommendedName>
</protein>
<comment type="subcellular location">
    <subcellularLocation>
        <location evidence="1">Cytoplasm</location>
    </subcellularLocation>
</comment>
<accession>A0A0C3QV65</accession>
<feature type="compositionally biased region" description="Polar residues" evidence="8">
    <location>
        <begin position="24"/>
        <end position="35"/>
    </location>
</feature>
<keyword evidence="7" id="KW-0648">Protein biosynthesis</keyword>
<feature type="domain" description="MI" evidence="9">
    <location>
        <begin position="726"/>
        <end position="846"/>
    </location>
</feature>
<dbReference type="PANTHER" id="PTHR23253">
    <property type="entry name" value="EUKARYOTIC TRANSLATION INITIATION FACTOR 4 GAMMA"/>
    <property type="match status" value="1"/>
</dbReference>
<dbReference type="STRING" id="1051891.A0A0C3QV65"/>
<evidence type="ECO:0000256" key="2">
    <source>
        <dbReference type="ARBA" id="ARBA00005775"/>
    </source>
</evidence>
<dbReference type="Pfam" id="PF02847">
    <property type="entry name" value="MA3"/>
    <property type="match status" value="1"/>
</dbReference>
<comment type="similarity">
    <text evidence="2">Belongs to the eukaryotic initiation factor 4G family.</text>
</comment>
<proteinExistence type="inferred from homology"/>
<dbReference type="PANTHER" id="PTHR23253:SF9">
    <property type="entry name" value="EUKARYOTIC TRANSLATION INITIATION FACTOR 4 GAMMA 2"/>
    <property type="match status" value="1"/>
</dbReference>
<evidence type="ECO:0000256" key="1">
    <source>
        <dbReference type="ARBA" id="ARBA00004496"/>
    </source>
</evidence>
<keyword evidence="11" id="KW-1185">Reference proteome</keyword>
<dbReference type="PROSITE" id="PS51366">
    <property type="entry name" value="MI"/>
    <property type="match status" value="1"/>
</dbReference>
<evidence type="ECO:0000256" key="4">
    <source>
        <dbReference type="ARBA" id="ARBA00022540"/>
    </source>
</evidence>
<evidence type="ECO:0000256" key="3">
    <source>
        <dbReference type="ARBA" id="ARBA00022490"/>
    </source>
</evidence>
<feature type="compositionally biased region" description="Low complexity" evidence="8">
    <location>
        <begin position="696"/>
        <end position="711"/>
    </location>
</feature>
<evidence type="ECO:0000259" key="9">
    <source>
        <dbReference type="PROSITE" id="PS51366"/>
    </source>
</evidence>
<dbReference type="GO" id="GO:0010494">
    <property type="term" value="C:cytoplasmic stress granule"/>
    <property type="evidence" value="ECO:0007669"/>
    <property type="project" value="UniProtKB-ARBA"/>
</dbReference>
<feature type="compositionally biased region" description="Polar residues" evidence="8">
    <location>
        <begin position="171"/>
        <end position="191"/>
    </location>
</feature>
<evidence type="ECO:0000256" key="5">
    <source>
        <dbReference type="ARBA" id="ARBA00022553"/>
    </source>
</evidence>
<dbReference type="Pfam" id="PF02854">
    <property type="entry name" value="MIF4G"/>
    <property type="match status" value="1"/>
</dbReference>
<dbReference type="InterPro" id="IPR016024">
    <property type="entry name" value="ARM-type_fold"/>
</dbReference>
<organism evidence="10 11">
    <name type="scientific">Tulasnella calospora MUT 4182</name>
    <dbReference type="NCBI Taxonomy" id="1051891"/>
    <lineage>
        <taxon>Eukaryota</taxon>
        <taxon>Fungi</taxon>
        <taxon>Dikarya</taxon>
        <taxon>Basidiomycota</taxon>
        <taxon>Agaricomycotina</taxon>
        <taxon>Agaricomycetes</taxon>
        <taxon>Cantharellales</taxon>
        <taxon>Tulasnellaceae</taxon>
        <taxon>Tulasnella</taxon>
    </lineage>
</organism>
<dbReference type="HOGENOM" id="CLU_330994_0_0_1"/>
<gene>
    <name evidence="10" type="ORF">M407DRAFT_17688</name>
</gene>
<feature type="region of interest" description="Disordered" evidence="8">
    <location>
        <begin position="171"/>
        <end position="192"/>
    </location>
</feature>
<evidence type="ECO:0000313" key="11">
    <source>
        <dbReference type="Proteomes" id="UP000054248"/>
    </source>
</evidence>
<dbReference type="AlphaFoldDB" id="A0A0C3QV65"/>
<dbReference type="Proteomes" id="UP000054248">
    <property type="component" value="Unassembled WGS sequence"/>
</dbReference>
<keyword evidence="4" id="KW-0396">Initiation factor</keyword>
<feature type="region of interest" description="Disordered" evidence="8">
    <location>
        <begin position="1"/>
        <end position="39"/>
    </location>
</feature>
<dbReference type="OrthoDB" id="514777at2759"/>
<reference evidence="10 11" key="1">
    <citation type="submission" date="2014-04" db="EMBL/GenBank/DDBJ databases">
        <authorList>
            <consortium name="DOE Joint Genome Institute"/>
            <person name="Kuo A."/>
            <person name="Girlanda M."/>
            <person name="Perotto S."/>
            <person name="Kohler A."/>
            <person name="Nagy L.G."/>
            <person name="Floudas D."/>
            <person name="Copeland A."/>
            <person name="Barry K.W."/>
            <person name="Cichocki N."/>
            <person name="Veneault-Fourrey C."/>
            <person name="LaButti K."/>
            <person name="Lindquist E.A."/>
            <person name="Lipzen A."/>
            <person name="Lundell T."/>
            <person name="Morin E."/>
            <person name="Murat C."/>
            <person name="Sun H."/>
            <person name="Tunlid A."/>
            <person name="Henrissat B."/>
            <person name="Grigoriev I.V."/>
            <person name="Hibbett D.S."/>
            <person name="Martin F."/>
            <person name="Nordberg H.P."/>
            <person name="Cantor M.N."/>
            <person name="Hua S.X."/>
        </authorList>
    </citation>
    <scope>NUCLEOTIDE SEQUENCE [LARGE SCALE GENOMIC DNA]</scope>
    <source>
        <strain evidence="10 11">MUT 4182</strain>
    </source>
</reference>
<evidence type="ECO:0000256" key="8">
    <source>
        <dbReference type="SAM" id="MobiDB-lite"/>
    </source>
</evidence>
<keyword evidence="3" id="KW-0963">Cytoplasm</keyword>
<dbReference type="SMART" id="SM00543">
    <property type="entry name" value="MIF4G"/>
    <property type="match status" value="1"/>
</dbReference>
<feature type="compositionally biased region" description="Polar residues" evidence="8">
    <location>
        <begin position="265"/>
        <end position="275"/>
    </location>
</feature>
<dbReference type="Gene3D" id="1.25.40.180">
    <property type="match status" value="2"/>
</dbReference>
<dbReference type="FunFam" id="1.25.40.180:FF:000020">
    <property type="entry name" value="Eukaryotic translation initiation factor subunit"/>
    <property type="match status" value="1"/>
</dbReference>
<feature type="compositionally biased region" description="Basic and acidic residues" evidence="8">
    <location>
        <begin position="561"/>
        <end position="573"/>
    </location>
</feature>
<dbReference type="GO" id="GO:0016281">
    <property type="term" value="C:eukaryotic translation initiation factor 4F complex"/>
    <property type="evidence" value="ECO:0007669"/>
    <property type="project" value="TreeGrafter"/>
</dbReference>
<sequence length="866" mass="94414">MSRRLSPIVQDSRNGAASPAPAFGQQSPSGTSLATTMGEGPDTLLLARSLIRLASESSPSSLPTPETLEMAAAAYQVAMRIHHPNPSFHGTNNPTKIEGPPGQLAVIEDFHKELKAIRAETSQAFRRLDEKFEALRGDIESLKLHSSPIDRSIEKSPEAVNLQSPEAVSLQSPEAVSLQSPEAASLQSPEAASQIEDVNAGVVYIESDDEVIGPSWDFDEEPTATQTATGYTLEPKQLQTIEEVEEGVGSPAVTPPRGREPVGSFQASKSRQTPASPEANKQPMDENKSESVKTFFKVLLNTLTPENFYTASNRIIKEMNKSDSKTNAAAVKVVADLVFETAIDEVRSPDICARLCKKIVENLSGDIKDENMRDPAGELVLGGLLFRKYLLVRCQDYFERGWSTRGGPRGAQNLEDAPKIRRQGLGLVRFIGELFKLQMLNERIMHECIKKLLSKVYNPDEGEVESLCILLTNVGRELDTTTGKVDFDIYFGRIQTLADRNKVSAELKSALLDLIELRKRGWRPRNATTGPSSFSQVVKEPVAGLQQASAKEWAAPAQRTFRTDPKTREEPRRGGRGGLEQGPDGWNVAGSTPFRAPAKAGDLSNFGKFTANSGPLKTMGPSSVFKRSDRGRDNSQSPTGSLSPTTTGSNGYSGGSGADAEDTASQKTQSGEETPRKLSDDTPLRRKLQLLPRSVSSTNTNGDSTSDGGTSESKEETPTKSYTDEEANAKVEEDVKEFFQIRDLIEGEKYFADLPDEHKSKLVQELVSKALELKEAEVELVAQLFEKVAGEACHPAAFEEGVTMIMEFLDDTGTDVPQVYDFMARMLRGSKLPQETVESLADKISVDGDPEAKPKDKLLKAYSALV</sequence>
<evidence type="ECO:0000256" key="7">
    <source>
        <dbReference type="ARBA" id="ARBA00022917"/>
    </source>
</evidence>
<feature type="region of interest" description="Disordered" evidence="8">
    <location>
        <begin position="547"/>
        <end position="728"/>
    </location>
</feature>